<evidence type="ECO:0000259" key="8">
    <source>
        <dbReference type="Pfam" id="PF01431"/>
    </source>
</evidence>
<evidence type="ECO:0000256" key="1">
    <source>
        <dbReference type="ARBA" id="ARBA00001947"/>
    </source>
</evidence>
<evidence type="ECO:0000256" key="7">
    <source>
        <dbReference type="ARBA" id="ARBA00023049"/>
    </source>
</evidence>
<dbReference type="InterPro" id="IPR018497">
    <property type="entry name" value="Peptidase_M13_C"/>
</dbReference>
<dbReference type="Gene3D" id="1.10.1380.10">
    <property type="entry name" value="Neutral endopeptidase , domain2"/>
    <property type="match status" value="1"/>
</dbReference>
<gene>
    <name evidence="11" type="primary">LOC100905542</name>
</gene>
<keyword evidence="6" id="KW-0862">Zinc</keyword>
<dbReference type="InterPro" id="IPR024079">
    <property type="entry name" value="MetalloPept_cat_dom_sf"/>
</dbReference>
<dbReference type="GO" id="GO:0016485">
    <property type="term" value="P:protein processing"/>
    <property type="evidence" value="ECO:0007669"/>
    <property type="project" value="TreeGrafter"/>
</dbReference>
<organism evidence="10 11">
    <name type="scientific">Galendromus occidentalis</name>
    <name type="common">western predatory mite</name>
    <dbReference type="NCBI Taxonomy" id="34638"/>
    <lineage>
        <taxon>Eukaryota</taxon>
        <taxon>Metazoa</taxon>
        <taxon>Ecdysozoa</taxon>
        <taxon>Arthropoda</taxon>
        <taxon>Chelicerata</taxon>
        <taxon>Arachnida</taxon>
        <taxon>Acari</taxon>
        <taxon>Parasitiformes</taxon>
        <taxon>Mesostigmata</taxon>
        <taxon>Gamasina</taxon>
        <taxon>Phytoseioidea</taxon>
        <taxon>Phytoseiidae</taxon>
        <taxon>Typhlodrominae</taxon>
        <taxon>Galendromus</taxon>
    </lineage>
</organism>
<evidence type="ECO:0000313" key="11">
    <source>
        <dbReference type="RefSeq" id="XP_003745658.2"/>
    </source>
</evidence>
<dbReference type="GO" id="GO:0005886">
    <property type="term" value="C:plasma membrane"/>
    <property type="evidence" value="ECO:0007669"/>
    <property type="project" value="TreeGrafter"/>
</dbReference>
<evidence type="ECO:0000256" key="3">
    <source>
        <dbReference type="ARBA" id="ARBA00022670"/>
    </source>
</evidence>
<evidence type="ECO:0000256" key="5">
    <source>
        <dbReference type="ARBA" id="ARBA00022801"/>
    </source>
</evidence>
<accession>A0AAJ6VZ66</accession>
<proteinExistence type="inferred from homology"/>
<sequence>MDPTQDPCQDFQQFACGGFLSRHPLNSTLTRIDLLDEAREKIRLRTKQIVDAISPDEENSATTVRSHIAKFLQSCLDERSVSTTPDTNMITLIRQMGGWEAISATSYEPSSWKFDQTLSSLMKEYAVFPFFKVDVTTDGRGSRIPMIKISPSGFGLGANRANYERITKPYLRDAYVKFINKVIDELKDRNKDINTADKGPEIFFFEERLLQKWSETVPRNLSRDHVSRTLGELRTYAPNIIWRDVLGSLFPGSPINDNFRVLIEDEEYFKNLGSILSTTRDDIKNNYMIWHFVMKYAPFMSKEIRLAEARFRAEVAGGYLDSLEYKDTFTRCLDFTVDYFGLGLAHIFRDKFNSRDSMKSAEKLFNRVGQIARKNVKNVEWLQEAKFPASDRLENLAVKIGYPDVADSDARVMSYYKEGQTNRHFLDNIMEQNRLRLRWLAAAMDQRRERQNPDRAEIAKSLLPWGSFSPLDIKPRYSYNHNQVTVPLGFLYDPIYSSTQNQALQLAAFVRVAQEAMKAIDGFGLQFRDFGTSPNTTFEALKEKLKCIEEETENELSSRGRMNKFVEEAISDIAGLRVALDALDEAGDIPKLPGLDYEPKQMFYIAYGQLMCERMTDSRVAFLNGTLKSAPERLRLHRSLQQTPDFADAFSCSGKSNMVARNACEIW</sequence>
<evidence type="ECO:0000256" key="6">
    <source>
        <dbReference type="ARBA" id="ARBA00022833"/>
    </source>
</evidence>
<dbReference type="InterPro" id="IPR042089">
    <property type="entry name" value="Peptidase_M13_dom_2"/>
</dbReference>
<dbReference type="PANTHER" id="PTHR11733">
    <property type="entry name" value="ZINC METALLOPROTEASE FAMILY M13 NEPRILYSIN-RELATED"/>
    <property type="match status" value="1"/>
</dbReference>
<dbReference type="Pfam" id="PF05649">
    <property type="entry name" value="Peptidase_M13_N"/>
    <property type="match status" value="1"/>
</dbReference>
<dbReference type="Proteomes" id="UP000694867">
    <property type="component" value="Unplaced"/>
</dbReference>
<evidence type="ECO:0000256" key="4">
    <source>
        <dbReference type="ARBA" id="ARBA00022723"/>
    </source>
</evidence>
<dbReference type="GO" id="GO:0046872">
    <property type="term" value="F:metal ion binding"/>
    <property type="evidence" value="ECO:0007669"/>
    <property type="project" value="UniProtKB-KW"/>
</dbReference>
<keyword evidence="3" id="KW-0645">Protease</keyword>
<keyword evidence="4" id="KW-0479">Metal-binding</keyword>
<dbReference type="GO" id="GO:0004222">
    <property type="term" value="F:metalloendopeptidase activity"/>
    <property type="evidence" value="ECO:0007669"/>
    <property type="project" value="InterPro"/>
</dbReference>
<evidence type="ECO:0000313" key="10">
    <source>
        <dbReference type="Proteomes" id="UP000694867"/>
    </source>
</evidence>
<dbReference type="SUPFAM" id="SSF55486">
    <property type="entry name" value="Metalloproteases ('zincins'), catalytic domain"/>
    <property type="match status" value="1"/>
</dbReference>
<dbReference type="RefSeq" id="XP_003745658.2">
    <property type="nucleotide sequence ID" value="XM_003745610.3"/>
</dbReference>
<comment type="cofactor">
    <cofactor evidence="1">
        <name>Zn(2+)</name>
        <dbReference type="ChEBI" id="CHEBI:29105"/>
    </cofactor>
</comment>
<reference evidence="11" key="1">
    <citation type="submission" date="2025-08" db="UniProtKB">
        <authorList>
            <consortium name="RefSeq"/>
        </authorList>
    </citation>
    <scope>IDENTIFICATION</scope>
</reference>
<dbReference type="PROSITE" id="PS51885">
    <property type="entry name" value="NEPRILYSIN"/>
    <property type="match status" value="1"/>
</dbReference>
<name>A0AAJ6VZ66_9ACAR</name>
<keyword evidence="7" id="KW-0482">Metalloprotease</keyword>
<keyword evidence="10" id="KW-1185">Reference proteome</keyword>
<feature type="domain" description="Peptidase M13 N-terminal" evidence="9">
    <location>
        <begin position="7"/>
        <end position="403"/>
    </location>
</feature>
<comment type="similarity">
    <text evidence="2">Belongs to the peptidase M13 family.</text>
</comment>
<dbReference type="CDD" id="cd08662">
    <property type="entry name" value="M13"/>
    <property type="match status" value="1"/>
</dbReference>
<dbReference type="Pfam" id="PF01431">
    <property type="entry name" value="Peptidase_M13"/>
    <property type="match status" value="1"/>
</dbReference>
<feature type="domain" description="Peptidase M13 C-terminal" evidence="8">
    <location>
        <begin position="477"/>
        <end position="666"/>
    </location>
</feature>
<dbReference type="KEGG" id="goe:100905542"/>
<dbReference type="PANTHER" id="PTHR11733:SF240">
    <property type="entry name" value="GH14155P-RELATED"/>
    <property type="match status" value="1"/>
</dbReference>
<protein>
    <submittedName>
        <fullName evidence="11">Endothelin-converting enzyme 1</fullName>
    </submittedName>
</protein>
<evidence type="ECO:0000256" key="2">
    <source>
        <dbReference type="ARBA" id="ARBA00007357"/>
    </source>
</evidence>
<dbReference type="GeneID" id="100905542"/>
<keyword evidence="5" id="KW-0378">Hydrolase</keyword>
<dbReference type="AlphaFoldDB" id="A0AAJ6VZ66"/>
<dbReference type="Gene3D" id="3.40.390.10">
    <property type="entry name" value="Collagenase (Catalytic Domain)"/>
    <property type="match status" value="1"/>
</dbReference>
<dbReference type="InterPro" id="IPR008753">
    <property type="entry name" value="Peptidase_M13_N"/>
</dbReference>
<dbReference type="InterPro" id="IPR000718">
    <property type="entry name" value="Peptidase_M13"/>
</dbReference>
<evidence type="ECO:0000259" key="9">
    <source>
        <dbReference type="Pfam" id="PF05649"/>
    </source>
</evidence>